<comment type="caution">
    <text evidence="1">The sequence shown here is derived from an EMBL/GenBank/DDBJ whole genome shotgun (WGS) entry which is preliminary data.</text>
</comment>
<organism evidence="1 2">
    <name type="scientific">Sphingobacterium athyrii</name>
    <dbReference type="NCBI Taxonomy" id="2152717"/>
    <lineage>
        <taxon>Bacteria</taxon>
        <taxon>Pseudomonadati</taxon>
        <taxon>Bacteroidota</taxon>
        <taxon>Sphingobacteriia</taxon>
        <taxon>Sphingobacteriales</taxon>
        <taxon>Sphingobacteriaceae</taxon>
        <taxon>Sphingobacterium</taxon>
    </lineage>
</organism>
<dbReference type="Proteomes" id="UP000250831">
    <property type="component" value="Unassembled WGS sequence"/>
</dbReference>
<dbReference type="AlphaFoldDB" id="A0A363NYC2"/>
<dbReference type="EMBL" id="QCXX01000001">
    <property type="protein sequence ID" value="PUV25737.1"/>
    <property type="molecule type" value="Genomic_DNA"/>
</dbReference>
<gene>
    <name evidence="1" type="ORF">DCO56_01785</name>
</gene>
<keyword evidence="2" id="KW-1185">Reference proteome</keyword>
<proteinExistence type="predicted"/>
<evidence type="ECO:0000313" key="2">
    <source>
        <dbReference type="Proteomes" id="UP000250831"/>
    </source>
</evidence>
<sequence length="60" mass="7349">MKCIFLNLYCKVFFNYHAIFFKIYFGVKDGCFENKIMDQMLFIGYNKIRGSAYNRFFYIL</sequence>
<reference evidence="1 2" key="1">
    <citation type="submission" date="2018-04" db="EMBL/GenBank/DDBJ databases">
        <title>Sphingobacterium sp. M46 Genome.</title>
        <authorList>
            <person name="Cheng J."/>
            <person name="Li Y."/>
        </authorList>
    </citation>
    <scope>NUCLEOTIDE SEQUENCE [LARGE SCALE GENOMIC DNA]</scope>
    <source>
        <strain evidence="1 2">M46</strain>
    </source>
</reference>
<evidence type="ECO:0000313" key="1">
    <source>
        <dbReference type="EMBL" id="PUV25737.1"/>
    </source>
</evidence>
<name>A0A363NYC2_9SPHI</name>
<accession>A0A363NYC2</accession>
<protein>
    <submittedName>
        <fullName evidence="1">Uncharacterized protein</fullName>
    </submittedName>
</protein>